<dbReference type="InterPro" id="IPR010994">
    <property type="entry name" value="RuvA_2-like"/>
</dbReference>
<evidence type="ECO:0000256" key="1">
    <source>
        <dbReference type="ARBA" id="ARBA00022670"/>
    </source>
</evidence>
<keyword evidence="9" id="KW-1185">Reference proteome</keyword>
<dbReference type="InterPro" id="IPR020891">
    <property type="entry name" value="UPF0758_CS"/>
</dbReference>
<keyword evidence="4" id="KW-0862">Zinc</keyword>
<keyword evidence="2" id="KW-0479">Metal-binding</keyword>
<evidence type="ECO:0000256" key="2">
    <source>
        <dbReference type="ARBA" id="ARBA00022723"/>
    </source>
</evidence>
<gene>
    <name evidence="8" type="ORF">VST7929_02641</name>
</gene>
<dbReference type="PROSITE" id="PS50249">
    <property type="entry name" value="MPN"/>
    <property type="match status" value="1"/>
</dbReference>
<reference evidence="8" key="1">
    <citation type="submission" date="2021-11" db="EMBL/GenBank/DDBJ databases">
        <authorList>
            <person name="Rodrigo-Torres L."/>
            <person name="Arahal R. D."/>
            <person name="Lucena T."/>
        </authorList>
    </citation>
    <scope>NUCLEOTIDE SEQUENCE</scope>
    <source>
        <strain evidence="8">CECT 7929</strain>
    </source>
</reference>
<dbReference type="NCBIfam" id="TIGR00608">
    <property type="entry name" value="radc"/>
    <property type="match status" value="1"/>
</dbReference>
<dbReference type="InterPro" id="IPR037518">
    <property type="entry name" value="MPN"/>
</dbReference>
<comment type="caution">
    <text evidence="8">The sequence shown here is derived from an EMBL/GenBank/DDBJ whole genome shotgun (WGS) entry which is preliminary data.</text>
</comment>
<dbReference type="Gene3D" id="3.40.140.10">
    <property type="entry name" value="Cytidine Deaminase, domain 2"/>
    <property type="match status" value="1"/>
</dbReference>
<keyword evidence="1" id="KW-0645">Protease</keyword>
<organism evidence="8 9">
    <name type="scientific">Vibrio stylophorae</name>
    <dbReference type="NCBI Taxonomy" id="659351"/>
    <lineage>
        <taxon>Bacteria</taxon>
        <taxon>Pseudomonadati</taxon>
        <taxon>Pseudomonadota</taxon>
        <taxon>Gammaproteobacteria</taxon>
        <taxon>Vibrionales</taxon>
        <taxon>Vibrionaceae</taxon>
        <taxon>Vibrio</taxon>
    </lineage>
</organism>
<dbReference type="SUPFAM" id="SSF47781">
    <property type="entry name" value="RuvA domain 2-like"/>
    <property type="match status" value="1"/>
</dbReference>
<dbReference type="Proteomes" id="UP000838672">
    <property type="component" value="Unassembled WGS sequence"/>
</dbReference>
<dbReference type="PANTHER" id="PTHR30471">
    <property type="entry name" value="DNA REPAIR PROTEIN RADC"/>
    <property type="match status" value="1"/>
</dbReference>
<keyword evidence="3" id="KW-0378">Hydrolase</keyword>
<feature type="domain" description="MPN" evidence="7">
    <location>
        <begin position="103"/>
        <end position="225"/>
    </location>
</feature>
<evidence type="ECO:0000256" key="6">
    <source>
        <dbReference type="RuleBase" id="RU003797"/>
    </source>
</evidence>
<protein>
    <recommendedName>
        <fullName evidence="7">MPN domain-containing protein</fullName>
    </recommendedName>
</protein>
<dbReference type="CDD" id="cd08071">
    <property type="entry name" value="MPN_DUF2466"/>
    <property type="match status" value="1"/>
</dbReference>
<dbReference type="EMBL" id="CAKLDI010000001">
    <property type="protein sequence ID" value="CAH0534691.1"/>
    <property type="molecule type" value="Genomic_DNA"/>
</dbReference>
<evidence type="ECO:0000256" key="5">
    <source>
        <dbReference type="ARBA" id="ARBA00023049"/>
    </source>
</evidence>
<dbReference type="PROSITE" id="PS01302">
    <property type="entry name" value="UPF0758"/>
    <property type="match status" value="1"/>
</dbReference>
<dbReference type="PANTHER" id="PTHR30471:SF3">
    <property type="entry name" value="UPF0758 PROTEIN YEES-RELATED"/>
    <property type="match status" value="1"/>
</dbReference>
<name>A0ABM8ZWG7_9VIBR</name>
<dbReference type="Pfam" id="PF04002">
    <property type="entry name" value="RadC"/>
    <property type="match status" value="1"/>
</dbReference>
<keyword evidence="5" id="KW-0482">Metalloprotease</keyword>
<evidence type="ECO:0000256" key="4">
    <source>
        <dbReference type="ARBA" id="ARBA00022833"/>
    </source>
</evidence>
<evidence type="ECO:0000313" key="8">
    <source>
        <dbReference type="EMBL" id="CAH0534691.1"/>
    </source>
</evidence>
<evidence type="ECO:0000313" key="9">
    <source>
        <dbReference type="Proteomes" id="UP000838672"/>
    </source>
</evidence>
<evidence type="ECO:0000256" key="3">
    <source>
        <dbReference type="ARBA" id="ARBA00022801"/>
    </source>
</evidence>
<dbReference type="NCBIfam" id="NF000642">
    <property type="entry name" value="PRK00024.1"/>
    <property type="match status" value="1"/>
</dbReference>
<accession>A0ABM8ZWG7</accession>
<dbReference type="InterPro" id="IPR001405">
    <property type="entry name" value="UPF0758"/>
</dbReference>
<comment type="similarity">
    <text evidence="6">Belongs to the UPF0758 family.</text>
</comment>
<dbReference type="InterPro" id="IPR046778">
    <property type="entry name" value="UPF0758_N"/>
</dbReference>
<dbReference type="Pfam" id="PF20582">
    <property type="entry name" value="UPF0758_N"/>
    <property type="match status" value="1"/>
</dbReference>
<proteinExistence type="inferred from homology"/>
<evidence type="ECO:0000259" key="7">
    <source>
        <dbReference type="PROSITE" id="PS50249"/>
    </source>
</evidence>
<dbReference type="Gene3D" id="1.10.150.20">
    <property type="entry name" value="5' to 3' exonuclease, C-terminal subdomain"/>
    <property type="match status" value="1"/>
</dbReference>
<dbReference type="RefSeq" id="WP_237467711.1">
    <property type="nucleotide sequence ID" value="NZ_CAKLDI010000001.1"/>
</dbReference>
<sequence>MVKILQLPKDSRPREKLLQRGPQALSDAELLAIFLRVGVPGMNAVALSEYLLTHFGSLQGLLTASESEFCQIKGMGQAKFVQLQAAMEMTKRYLYESLEKGDALTCAEQSKTYVASVLRGRHREAFWVLFLNQQHQLIASEMLFEGTLNAASVYPREVVKRALDHHAAAVMLAHNHPSGHTDPSRADHQLTKLLVEALAWVEIRVLDHFIVGEGAVLSFAEQGWMPATPERIKKV</sequence>
<dbReference type="InterPro" id="IPR025657">
    <property type="entry name" value="RadC_JAB"/>
</dbReference>